<proteinExistence type="predicted"/>
<dbReference type="Proteomes" id="UP001054945">
    <property type="component" value="Unassembled WGS sequence"/>
</dbReference>
<dbReference type="InterPro" id="IPR011993">
    <property type="entry name" value="PH-like_dom_sf"/>
</dbReference>
<protein>
    <submittedName>
        <fullName evidence="3">RanBP2-like and GRIP domain-containing protein 4</fullName>
    </submittedName>
</protein>
<evidence type="ECO:0000313" key="4">
    <source>
        <dbReference type="Proteomes" id="UP001054945"/>
    </source>
</evidence>
<dbReference type="PANTHER" id="PTHR23138">
    <property type="entry name" value="RAN BINDING PROTEIN"/>
    <property type="match status" value="1"/>
</dbReference>
<evidence type="ECO:0000256" key="1">
    <source>
        <dbReference type="SAM" id="MobiDB-lite"/>
    </source>
</evidence>
<dbReference type="PANTHER" id="PTHR23138:SF87">
    <property type="entry name" value="E3 SUMO-PROTEIN LIGASE RANBP2"/>
    <property type="match status" value="1"/>
</dbReference>
<dbReference type="PROSITE" id="PS50196">
    <property type="entry name" value="RANBD1"/>
    <property type="match status" value="1"/>
</dbReference>
<comment type="caution">
    <text evidence="3">The sequence shown here is derived from an EMBL/GenBank/DDBJ whole genome shotgun (WGS) entry which is preliminary data.</text>
</comment>
<sequence length="415" mass="46412">MSKFNYYIHFLGSSADEPTIPATVEQSLELPATSPNTNVPFSTSKFASFSFAELASKASSDSLTKSSPSSKNIFADAGAPVFSNLNTTGEETDEVVQSGDIHFEPAIPLPDLVEVKTGEEDETPIFVHRAKLFRYDSNTKQWKERGVGDIKILSHKEKVRFRIILRRDQVHNVACNHCISEDMSLSPMATSDTALCWNALDFSDSPNGEASQFAVRFKLKETLDNFKQVFNNCKEQLVNQPRNTSENQITDELSSTLKLKEESETSSESTPDVVNYGTESKTEESETDSDSSSEEDVLFEKRATLEIFDEKAAKFMSVGIGKLKIVYDDTVFGYHITMKKDNGETMCDHIIAVQTCLRTEGKRAMWAALDLNVEPVVRKQFCVTFSSYEALKEFSLCFEEGKEIAIKSEIVEKTD</sequence>
<dbReference type="GO" id="GO:0005643">
    <property type="term" value="C:nuclear pore"/>
    <property type="evidence" value="ECO:0007669"/>
    <property type="project" value="TreeGrafter"/>
</dbReference>
<dbReference type="GO" id="GO:0005096">
    <property type="term" value="F:GTPase activator activity"/>
    <property type="evidence" value="ECO:0007669"/>
    <property type="project" value="TreeGrafter"/>
</dbReference>
<dbReference type="SMART" id="SM00160">
    <property type="entry name" value="RanBD"/>
    <property type="match status" value="1"/>
</dbReference>
<reference evidence="3 4" key="1">
    <citation type="submission" date="2021-06" db="EMBL/GenBank/DDBJ databases">
        <title>Caerostris extrusa draft genome.</title>
        <authorList>
            <person name="Kono N."/>
            <person name="Arakawa K."/>
        </authorList>
    </citation>
    <scope>NUCLEOTIDE SEQUENCE [LARGE SCALE GENOMIC DNA]</scope>
</reference>
<feature type="compositionally biased region" description="Polar residues" evidence="1">
    <location>
        <begin position="241"/>
        <end position="251"/>
    </location>
</feature>
<evidence type="ECO:0000259" key="2">
    <source>
        <dbReference type="PROSITE" id="PS50196"/>
    </source>
</evidence>
<accession>A0AAV4NVA3</accession>
<dbReference type="SUPFAM" id="SSF50729">
    <property type="entry name" value="PH domain-like"/>
    <property type="match status" value="2"/>
</dbReference>
<feature type="region of interest" description="Disordered" evidence="1">
    <location>
        <begin position="241"/>
        <end position="296"/>
    </location>
</feature>
<evidence type="ECO:0000313" key="3">
    <source>
        <dbReference type="EMBL" id="GIX88807.1"/>
    </source>
</evidence>
<dbReference type="FunFam" id="2.30.29.30:FF:000018">
    <property type="entry name" value="E3 SUMO-protein ligase RanBP2"/>
    <property type="match status" value="1"/>
</dbReference>
<dbReference type="GO" id="GO:0005737">
    <property type="term" value="C:cytoplasm"/>
    <property type="evidence" value="ECO:0007669"/>
    <property type="project" value="TreeGrafter"/>
</dbReference>
<dbReference type="AlphaFoldDB" id="A0AAV4NVA3"/>
<name>A0AAV4NVA3_CAEEX</name>
<organism evidence="3 4">
    <name type="scientific">Caerostris extrusa</name>
    <name type="common">Bark spider</name>
    <name type="synonym">Caerostris bankana</name>
    <dbReference type="NCBI Taxonomy" id="172846"/>
    <lineage>
        <taxon>Eukaryota</taxon>
        <taxon>Metazoa</taxon>
        <taxon>Ecdysozoa</taxon>
        <taxon>Arthropoda</taxon>
        <taxon>Chelicerata</taxon>
        <taxon>Arachnida</taxon>
        <taxon>Araneae</taxon>
        <taxon>Araneomorphae</taxon>
        <taxon>Entelegynae</taxon>
        <taxon>Araneoidea</taxon>
        <taxon>Araneidae</taxon>
        <taxon>Caerostris</taxon>
    </lineage>
</organism>
<dbReference type="Pfam" id="PF00638">
    <property type="entry name" value="Ran_BP1"/>
    <property type="match status" value="2"/>
</dbReference>
<feature type="domain" description="RanBD1" evidence="2">
    <location>
        <begin position="102"/>
        <end position="239"/>
    </location>
</feature>
<gene>
    <name evidence="3" type="primary">RGPD4</name>
    <name evidence="3" type="ORF">CEXT_480251</name>
</gene>
<dbReference type="Gene3D" id="2.30.29.30">
    <property type="entry name" value="Pleckstrin-homology domain (PH domain)/Phosphotyrosine-binding domain (PTB)"/>
    <property type="match status" value="2"/>
</dbReference>
<dbReference type="InterPro" id="IPR000156">
    <property type="entry name" value="Ran_bind_dom"/>
</dbReference>
<feature type="compositionally biased region" description="Acidic residues" evidence="1">
    <location>
        <begin position="285"/>
        <end position="296"/>
    </location>
</feature>
<dbReference type="InterPro" id="IPR045255">
    <property type="entry name" value="RanBP1-like"/>
</dbReference>
<keyword evidence="4" id="KW-1185">Reference proteome</keyword>
<dbReference type="EMBL" id="BPLR01003799">
    <property type="protein sequence ID" value="GIX88807.1"/>
    <property type="molecule type" value="Genomic_DNA"/>
</dbReference>